<dbReference type="PANTHER" id="PTHR22674">
    <property type="entry name" value="NTPASE, KAP FAMILY P-LOOP DOMAIN-CONTAINING 1"/>
    <property type="match status" value="1"/>
</dbReference>
<dbReference type="OrthoDB" id="10015264at2759"/>
<evidence type="ECO:0000313" key="5">
    <source>
        <dbReference type="Proteomes" id="UP000472266"/>
    </source>
</evidence>
<feature type="transmembrane region" description="Helical" evidence="2">
    <location>
        <begin position="379"/>
        <end position="399"/>
    </location>
</feature>
<dbReference type="InterPro" id="IPR011646">
    <property type="entry name" value="KAP_P-loop"/>
</dbReference>
<name>A0A672UNQ9_STRHB</name>
<sequence length="804" mass="89169">MSIPSHPIPPHPSHPIPSHPIPSHPIPSHPISPHPSHPIHPTPSHPIPSIPFHLIPSHPIHPILSKQCQSHPIPPHPLPSHPIPSHPIHPILSKQCQSHPIPSHPIHPIPSHLIPSHPNQSMSIPSHPSHPVQSMSIPPHPISSHLISSHPIPSHPIPSHLIPSHPFHPIPSPLIPPHLIPSHPIHPIPSHPIPSDPVPSGPGSHGPCPGAEALSEDDLYCRCLSRTLCHTGTPVTVGFFAPCGHRLFSLLDKVTGFMREEMAQREAAELRRSHQRPRSPEGWGLLQALWYLAFYKPIITEGHLRRKNIEFIFIRFSAWQYAGCDKLWAGLVTTLCDNIRHHFGALPLSVYHVMGTRPRFASGFSQKEWVLKRGTCLKLWAMLFVLAAGLSVLLVALLVPGIKENHALKVVGSAITSLSGSGLVLGAFSILKNLVVSEKQKIERLTNSERFATQLGFMSKVRSEVEALVDFLAFMEIFERRRLRVVLEITSLDLCYPEKVAGVLNAMNTLLSDANTPFIFILAVDPSVIVPCLEQTGCMKGLADNGYLYLNRTVSLPFSIPEMGARSRFQFLEAAIQTREDLMYRIITRNVERRRRAKCPHVPAATIGHRDADAEAVRCIHEAFHCLHDSSDPLSRYLPSSGAHVRRIVNTIPITLRLLLHRAGGCGAPVPRAAAAWVVLADQWPCRLNWALQCMEDAWQSQEEPGFGGRSLWSIFTEHVAELSALRQPLHNALSLDGDPELFQSFLQRDFPFTARDARVLLGVTVNLDHSIRHKMGLLRGLDRLQRAAAAPRVSRSVQCPHPE</sequence>
<reference evidence="4" key="2">
    <citation type="submission" date="2025-09" db="UniProtKB">
        <authorList>
            <consortium name="Ensembl"/>
        </authorList>
    </citation>
    <scope>IDENTIFICATION</scope>
</reference>
<dbReference type="GeneID" id="115603223"/>
<dbReference type="Proteomes" id="UP000472266">
    <property type="component" value="Unplaced"/>
</dbReference>
<feature type="transmembrane region" description="Helical" evidence="2">
    <location>
        <begin position="411"/>
        <end position="431"/>
    </location>
</feature>
<dbReference type="InterPro" id="IPR052754">
    <property type="entry name" value="NTPase_KAP_P-loop"/>
</dbReference>
<dbReference type="InParanoid" id="A0A672UNQ9"/>
<feature type="region of interest" description="Disordered" evidence="1">
    <location>
        <begin position="188"/>
        <end position="209"/>
    </location>
</feature>
<dbReference type="RefSeq" id="XP_030330824.1">
    <property type="nucleotide sequence ID" value="XM_030474964.1"/>
</dbReference>
<dbReference type="CTD" id="284353"/>
<evidence type="ECO:0000259" key="3">
    <source>
        <dbReference type="Pfam" id="PF07693"/>
    </source>
</evidence>
<feature type="region of interest" description="Disordered" evidence="1">
    <location>
        <begin position="1"/>
        <end position="51"/>
    </location>
</feature>
<evidence type="ECO:0000313" key="4">
    <source>
        <dbReference type="Ensembl" id="ENSSHBP00005015728.1"/>
    </source>
</evidence>
<accession>A0A672UNQ9</accession>
<reference evidence="4" key="1">
    <citation type="submission" date="2025-08" db="UniProtKB">
        <authorList>
            <consortium name="Ensembl"/>
        </authorList>
    </citation>
    <scope>IDENTIFICATION</scope>
</reference>
<feature type="compositionally biased region" description="Pro residues" evidence="1">
    <location>
        <begin position="1"/>
        <end position="49"/>
    </location>
</feature>
<proteinExistence type="predicted"/>
<dbReference type="GeneTree" id="ENSGT00650000093443"/>
<evidence type="ECO:0000256" key="1">
    <source>
        <dbReference type="SAM" id="MobiDB-lite"/>
    </source>
</evidence>
<dbReference type="Pfam" id="PF07693">
    <property type="entry name" value="KAP_NTPase"/>
    <property type="match status" value="1"/>
</dbReference>
<dbReference type="AlphaFoldDB" id="A0A672UNQ9"/>
<gene>
    <name evidence="4" type="primary">NKPD1</name>
</gene>
<keyword evidence="5" id="KW-1185">Reference proteome</keyword>
<dbReference type="PANTHER" id="PTHR22674:SF4">
    <property type="entry name" value="NTPASE KAP FAMILY P-LOOP DOMAIN-CONTAINING PROTEIN 1"/>
    <property type="match status" value="1"/>
</dbReference>
<dbReference type="KEGG" id="shab:115603223"/>
<keyword evidence="2" id="KW-0812">Transmembrane</keyword>
<protein>
    <submittedName>
        <fullName evidence="4">NTPase KAP family P-loop domain containing 1</fullName>
    </submittedName>
</protein>
<keyword evidence="2" id="KW-1133">Transmembrane helix</keyword>
<feature type="compositionally biased region" description="Pro residues" evidence="1">
    <location>
        <begin position="188"/>
        <end position="200"/>
    </location>
</feature>
<evidence type="ECO:0000256" key="2">
    <source>
        <dbReference type="SAM" id="Phobius"/>
    </source>
</evidence>
<keyword evidence="2" id="KW-0472">Membrane</keyword>
<organism evidence="4 5">
    <name type="scientific">Strigops habroptila</name>
    <name type="common">Kakapo</name>
    <dbReference type="NCBI Taxonomy" id="2489341"/>
    <lineage>
        <taxon>Eukaryota</taxon>
        <taxon>Metazoa</taxon>
        <taxon>Chordata</taxon>
        <taxon>Craniata</taxon>
        <taxon>Vertebrata</taxon>
        <taxon>Euteleostomi</taxon>
        <taxon>Archelosauria</taxon>
        <taxon>Archosauria</taxon>
        <taxon>Dinosauria</taxon>
        <taxon>Saurischia</taxon>
        <taxon>Theropoda</taxon>
        <taxon>Coelurosauria</taxon>
        <taxon>Aves</taxon>
        <taxon>Neognathae</taxon>
        <taxon>Neoaves</taxon>
        <taxon>Telluraves</taxon>
        <taxon>Australaves</taxon>
        <taxon>Psittaciformes</taxon>
        <taxon>Psittacidae</taxon>
        <taxon>Strigops</taxon>
    </lineage>
</organism>
<feature type="domain" description="KAP NTPase" evidence="3">
    <location>
        <begin position="301"/>
        <end position="580"/>
    </location>
</feature>
<dbReference type="OMA" id="RQREWHC"/>
<dbReference type="Ensembl" id="ENSSHBT00005018842.1">
    <property type="protein sequence ID" value="ENSSHBP00005015728.1"/>
    <property type="gene ID" value="ENSSHBG00005013745.1"/>
</dbReference>